<protein>
    <submittedName>
        <fullName evidence="2">HD-like signal output (HDOD) domain, no enzymatic activity</fullName>
    </submittedName>
</protein>
<dbReference type="Proteomes" id="UP000199411">
    <property type="component" value="Unassembled WGS sequence"/>
</dbReference>
<feature type="domain" description="HDOD" evidence="1">
    <location>
        <begin position="17"/>
        <end position="213"/>
    </location>
</feature>
<evidence type="ECO:0000313" key="3">
    <source>
        <dbReference type="Proteomes" id="UP000199411"/>
    </source>
</evidence>
<dbReference type="PROSITE" id="PS51833">
    <property type="entry name" value="HDOD"/>
    <property type="match status" value="1"/>
</dbReference>
<sequence length="292" mass="32963">MNNVEKLYNNLDSIENLPAFPQIALEITYLLRKESTSAKNLYDLIQKDPTLVSQILKTANSPFYGLHGKVSSLIHAINLLGFVQIENIVIASALLSTIKKFPVSKRFNTNQFLDHSFGCGITAKIISNILNFQSGGLEFSAGVIHDIGKVILDLYDQEDFDMILNNAYKSNKSFYESEKELFGITHCDLAGKLLKRWDLPEDLIDAVVNHHTPQKAKNQIMASIVSVADLLTYSEGIGFGGNYSKFSMEDQEGWKIITSNIKISKKIDLALFTFKLFEQIDEVKKTYFKELY</sequence>
<dbReference type="InterPro" id="IPR003607">
    <property type="entry name" value="HD/PDEase_dom"/>
</dbReference>
<dbReference type="AlphaFoldDB" id="A0A1G6PVV1"/>
<dbReference type="PANTHER" id="PTHR33525">
    <property type="match status" value="1"/>
</dbReference>
<dbReference type="PANTHER" id="PTHR33525:SF3">
    <property type="entry name" value="RIBONUCLEASE Y"/>
    <property type="match status" value="1"/>
</dbReference>
<dbReference type="CDD" id="cd00077">
    <property type="entry name" value="HDc"/>
    <property type="match status" value="1"/>
</dbReference>
<evidence type="ECO:0000259" key="1">
    <source>
        <dbReference type="PROSITE" id="PS51833"/>
    </source>
</evidence>
<accession>A0A1G6PVV1</accession>
<dbReference type="EMBL" id="FMYU01000010">
    <property type="protein sequence ID" value="SDC84243.1"/>
    <property type="molecule type" value="Genomic_DNA"/>
</dbReference>
<keyword evidence="3" id="KW-1185">Reference proteome</keyword>
<dbReference type="Pfam" id="PF08668">
    <property type="entry name" value="HDOD"/>
    <property type="match status" value="1"/>
</dbReference>
<organism evidence="2 3">
    <name type="scientific">Desulfurella multipotens</name>
    <dbReference type="NCBI Taxonomy" id="79269"/>
    <lineage>
        <taxon>Bacteria</taxon>
        <taxon>Pseudomonadati</taxon>
        <taxon>Campylobacterota</taxon>
        <taxon>Desulfurellia</taxon>
        <taxon>Desulfurellales</taxon>
        <taxon>Desulfurellaceae</taxon>
        <taxon>Desulfurella</taxon>
    </lineage>
</organism>
<name>A0A1G6PVV1_9BACT</name>
<dbReference type="InterPro" id="IPR052340">
    <property type="entry name" value="RNase_Y/CdgJ"/>
</dbReference>
<proteinExistence type="predicted"/>
<dbReference type="RefSeq" id="WP_092129257.1">
    <property type="nucleotide sequence ID" value="NZ_FMYU01000010.1"/>
</dbReference>
<gene>
    <name evidence="2" type="ORF">SAMN05660835_01451</name>
</gene>
<dbReference type="OrthoDB" id="9803649at2"/>
<dbReference type="SUPFAM" id="SSF109604">
    <property type="entry name" value="HD-domain/PDEase-like"/>
    <property type="match status" value="1"/>
</dbReference>
<dbReference type="InterPro" id="IPR013976">
    <property type="entry name" value="HDOD"/>
</dbReference>
<evidence type="ECO:0000313" key="2">
    <source>
        <dbReference type="EMBL" id="SDC84243.1"/>
    </source>
</evidence>
<dbReference type="Gene3D" id="1.10.3210.10">
    <property type="entry name" value="Hypothetical protein af1432"/>
    <property type="match status" value="1"/>
</dbReference>
<reference evidence="3" key="1">
    <citation type="submission" date="2016-10" db="EMBL/GenBank/DDBJ databases">
        <authorList>
            <person name="Varghese N."/>
            <person name="Submissions S."/>
        </authorList>
    </citation>
    <scope>NUCLEOTIDE SEQUENCE [LARGE SCALE GENOMIC DNA]</scope>
    <source>
        <strain evidence="3">DSM 8415</strain>
    </source>
</reference>